<dbReference type="GO" id="GO:0005783">
    <property type="term" value="C:endoplasmic reticulum"/>
    <property type="evidence" value="ECO:0007669"/>
    <property type="project" value="TreeGrafter"/>
</dbReference>
<dbReference type="InterPro" id="IPR036869">
    <property type="entry name" value="J_dom_sf"/>
</dbReference>
<dbReference type="GO" id="GO:0051087">
    <property type="term" value="F:protein-folding chaperone binding"/>
    <property type="evidence" value="ECO:0007669"/>
    <property type="project" value="TreeGrafter"/>
</dbReference>
<reference evidence="4" key="1">
    <citation type="submission" date="2022-10" db="EMBL/GenBank/DDBJ databases">
        <title>Culturing micro-colonial fungi from biological soil crusts in the Mojave desert and describing Neophaeococcomyces mojavensis, and introducing the new genera and species Taxawa tesnikishii.</title>
        <authorList>
            <person name="Kurbessoian T."/>
            <person name="Stajich J.E."/>
        </authorList>
    </citation>
    <scope>NUCLEOTIDE SEQUENCE</scope>
    <source>
        <strain evidence="4">TK_35</strain>
    </source>
</reference>
<dbReference type="AlphaFoldDB" id="A0AA38XN63"/>
<feature type="compositionally biased region" description="Basic and acidic residues" evidence="2">
    <location>
        <begin position="60"/>
        <end position="75"/>
    </location>
</feature>
<dbReference type="PANTHER" id="PTHR44360:SF1">
    <property type="entry name" value="DNAJ HOMOLOG SUBFAMILY B MEMBER 9"/>
    <property type="match status" value="1"/>
</dbReference>
<protein>
    <recommendedName>
        <fullName evidence="3">J domain-containing protein</fullName>
    </recommendedName>
</protein>
<dbReference type="Proteomes" id="UP001172681">
    <property type="component" value="Unassembled WGS sequence"/>
</dbReference>
<evidence type="ECO:0000259" key="3">
    <source>
        <dbReference type="PROSITE" id="PS50076"/>
    </source>
</evidence>
<proteinExistence type="predicted"/>
<dbReference type="PANTHER" id="PTHR44360">
    <property type="entry name" value="DNAJ HOMOLOG SUBFAMILY B MEMBER 9"/>
    <property type="match status" value="1"/>
</dbReference>
<dbReference type="GO" id="GO:0051787">
    <property type="term" value="F:misfolded protein binding"/>
    <property type="evidence" value="ECO:0007669"/>
    <property type="project" value="TreeGrafter"/>
</dbReference>
<feature type="domain" description="J" evidence="3">
    <location>
        <begin position="3"/>
        <end position="64"/>
    </location>
</feature>
<accession>A0AA38XN63</accession>
<dbReference type="CDD" id="cd06257">
    <property type="entry name" value="DnaJ"/>
    <property type="match status" value="1"/>
</dbReference>
<name>A0AA38XN63_9EURO</name>
<organism evidence="4 5">
    <name type="scientific">Knufia peltigerae</name>
    <dbReference type="NCBI Taxonomy" id="1002370"/>
    <lineage>
        <taxon>Eukaryota</taxon>
        <taxon>Fungi</taxon>
        <taxon>Dikarya</taxon>
        <taxon>Ascomycota</taxon>
        <taxon>Pezizomycotina</taxon>
        <taxon>Eurotiomycetes</taxon>
        <taxon>Chaetothyriomycetidae</taxon>
        <taxon>Chaetothyriales</taxon>
        <taxon>Trichomeriaceae</taxon>
        <taxon>Knufia</taxon>
    </lineage>
</organism>
<dbReference type="SUPFAM" id="SSF46565">
    <property type="entry name" value="Chaperone J-domain"/>
    <property type="match status" value="1"/>
</dbReference>
<dbReference type="PROSITE" id="PS50076">
    <property type="entry name" value="DNAJ_2"/>
    <property type="match status" value="1"/>
</dbReference>
<keyword evidence="5" id="KW-1185">Reference proteome</keyword>
<dbReference type="InterPro" id="IPR051948">
    <property type="entry name" value="Hsp70_co-chaperone_J-domain"/>
</dbReference>
<dbReference type="EMBL" id="JAPDRN010000171">
    <property type="protein sequence ID" value="KAJ9616116.1"/>
    <property type="molecule type" value="Genomic_DNA"/>
</dbReference>
<dbReference type="Gene3D" id="1.10.287.110">
    <property type="entry name" value="DnaJ domain"/>
    <property type="match status" value="1"/>
</dbReference>
<evidence type="ECO:0000256" key="2">
    <source>
        <dbReference type="SAM" id="MobiDB-lite"/>
    </source>
</evidence>
<feature type="compositionally biased region" description="Basic residues" evidence="2">
    <location>
        <begin position="76"/>
        <end position="89"/>
    </location>
</feature>
<dbReference type="SMART" id="SM00271">
    <property type="entry name" value="DnaJ"/>
    <property type="match status" value="1"/>
</dbReference>
<evidence type="ECO:0000256" key="1">
    <source>
        <dbReference type="ARBA" id="ARBA00023186"/>
    </source>
</evidence>
<feature type="compositionally biased region" description="Basic and acidic residues" evidence="2">
    <location>
        <begin position="90"/>
        <end position="114"/>
    </location>
</feature>
<comment type="caution">
    <text evidence="4">The sequence shown here is derived from an EMBL/GenBank/DDBJ whole genome shotgun (WGS) entry which is preliminary data.</text>
</comment>
<dbReference type="InterPro" id="IPR001623">
    <property type="entry name" value="DnaJ_domain"/>
</dbReference>
<feature type="region of interest" description="Disordered" evidence="2">
    <location>
        <begin position="60"/>
        <end position="137"/>
    </location>
</feature>
<dbReference type="Pfam" id="PF00226">
    <property type="entry name" value="DnaJ"/>
    <property type="match status" value="1"/>
</dbReference>
<dbReference type="PRINTS" id="PR00625">
    <property type="entry name" value="JDOMAIN"/>
</dbReference>
<keyword evidence="1" id="KW-0143">Chaperone</keyword>
<evidence type="ECO:0000313" key="5">
    <source>
        <dbReference type="Proteomes" id="UP001172681"/>
    </source>
</evidence>
<gene>
    <name evidence="4" type="ORF">H2204_014060</name>
</gene>
<sequence length="291" mass="33948">MADHYAVLGVSRTATIEEIRAAYKKLAIQHHPDKGGKTSRFVMIQEAMEVLTDPIRRTEFDAGQDYDQHHDTGRHSDRKHKEKSGRSRQTHHDSDDEIPRHRQPRNADEFFRERDDEEETPQPKSPPTDEYNRSRSSPAKSLKELKWLLTEISDTYLDLYLRLWSCKSARSFSETWCHLRHVKERLSARFETLARETLELRISELQSGYKEGSLQPRDALLQMYTRMVAADARLALALNKQLRLLIPAADDVDQLLRRNPSQQIKDSDSIHELRSQMDCLRVWLVDNLHPG</sequence>
<dbReference type="GO" id="GO:0036503">
    <property type="term" value="P:ERAD pathway"/>
    <property type="evidence" value="ECO:0007669"/>
    <property type="project" value="TreeGrafter"/>
</dbReference>
<evidence type="ECO:0000313" key="4">
    <source>
        <dbReference type="EMBL" id="KAJ9616116.1"/>
    </source>
</evidence>